<evidence type="ECO:0000259" key="2">
    <source>
        <dbReference type="Pfam" id="PF00534"/>
    </source>
</evidence>
<dbReference type="GO" id="GO:0016757">
    <property type="term" value="F:glycosyltransferase activity"/>
    <property type="evidence" value="ECO:0007669"/>
    <property type="project" value="InterPro"/>
</dbReference>
<dbReference type="RefSeq" id="WP_191635020.1">
    <property type="nucleotide sequence ID" value="NZ_CABVHP010000006.1"/>
</dbReference>
<proteinExistence type="predicted"/>
<dbReference type="EMBL" id="CABVHP010000006">
    <property type="protein sequence ID" value="VVN98320.1"/>
    <property type="molecule type" value="Genomic_DNA"/>
</dbReference>
<name>A0A5E7C2P4_PSEFL</name>
<dbReference type="Proteomes" id="UP000326557">
    <property type="component" value="Unassembled WGS sequence"/>
</dbReference>
<keyword evidence="1" id="KW-0472">Membrane</keyword>
<evidence type="ECO:0000256" key="1">
    <source>
        <dbReference type="SAM" id="Phobius"/>
    </source>
</evidence>
<dbReference type="Gene3D" id="3.40.50.2000">
    <property type="entry name" value="Glycogen Phosphorylase B"/>
    <property type="match status" value="2"/>
</dbReference>
<organism evidence="3 4">
    <name type="scientific">Pseudomonas fluorescens</name>
    <dbReference type="NCBI Taxonomy" id="294"/>
    <lineage>
        <taxon>Bacteria</taxon>
        <taxon>Pseudomonadati</taxon>
        <taxon>Pseudomonadota</taxon>
        <taxon>Gammaproteobacteria</taxon>
        <taxon>Pseudomonadales</taxon>
        <taxon>Pseudomonadaceae</taxon>
        <taxon>Pseudomonas</taxon>
    </lineage>
</organism>
<dbReference type="PANTHER" id="PTHR12526:SF609">
    <property type="entry name" value="LIPOPOLYSACCHARIDE BIOSYNTHESIS PROTEIN"/>
    <property type="match status" value="1"/>
</dbReference>
<protein>
    <recommendedName>
        <fullName evidence="2">Glycosyl transferase family 1 domain-containing protein</fullName>
    </recommendedName>
</protein>
<feature type="transmembrane region" description="Helical" evidence="1">
    <location>
        <begin position="67"/>
        <end position="86"/>
    </location>
</feature>
<sequence>MSNVVLVSTKYPKGAGNEWLTNELAEYAAAQEHAVSVVVLSWDYDDGQTENYTANDVDVFRVRLPAFFYYKNVFCAFLKILLFSFYARFKTSHVLRQADVLIASTPCVATWAFFTGRPLKAGAKSFLILWDFFPFYMNGLWGWKKVTFPFFLWVENYLYKKFDYIGCMTKGNKAFLLDKYQGVDSHRIVDLPLWTKQVPKPELSKQQARSMLGIDKKAFVVIYGGAMSVVQGLDCIVELADRCREDRDILFLMVGRGSERSRLQEKAADLGLANIRFVEFVPRNEYEAYVCASDLGLISLAASHQVPSFPSKSIDYLKVGLPILASLDTCTDFGNVLVEDMQAGLWVEAGDIDALTASLYSLRSDSEQLAVYGKNGRSYYEKSMNVSVGYNNIFRFL</sequence>
<gene>
    <name evidence="3" type="ORF">PS704_02437</name>
</gene>
<evidence type="ECO:0000313" key="4">
    <source>
        <dbReference type="Proteomes" id="UP000326557"/>
    </source>
</evidence>
<dbReference type="SUPFAM" id="SSF53756">
    <property type="entry name" value="UDP-Glycosyltransferase/glycogen phosphorylase"/>
    <property type="match status" value="1"/>
</dbReference>
<dbReference type="AlphaFoldDB" id="A0A5E7C2P4"/>
<reference evidence="3 4" key="1">
    <citation type="submission" date="2019-09" db="EMBL/GenBank/DDBJ databases">
        <authorList>
            <person name="Chandra G."/>
            <person name="Truman W A."/>
        </authorList>
    </citation>
    <scope>NUCLEOTIDE SEQUENCE [LARGE SCALE GENOMIC DNA]</scope>
    <source>
        <strain evidence="3">PS704</strain>
    </source>
</reference>
<dbReference type="InterPro" id="IPR001296">
    <property type="entry name" value="Glyco_trans_1"/>
</dbReference>
<dbReference type="CDD" id="cd03794">
    <property type="entry name" value="GT4_WbuB-like"/>
    <property type="match status" value="1"/>
</dbReference>
<accession>A0A5E7C2P4</accession>
<keyword evidence="1" id="KW-0812">Transmembrane</keyword>
<feature type="transmembrane region" description="Helical" evidence="1">
    <location>
        <begin position="126"/>
        <end position="143"/>
    </location>
</feature>
<dbReference type="GO" id="GO:1901135">
    <property type="term" value="P:carbohydrate derivative metabolic process"/>
    <property type="evidence" value="ECO:0007669"/>
    <property type="project" value="UniProtKB-ARBA"/>
</dbReference>
<dbReference type="Pfam" id="PF00534">
    <property type="entry name" value="Glycos_transf_1"/>
    <property type="match status" value="1"/>
</dbReference>
<dbReference type="PANTHER" id="PTHR12526">
    <property type="entry name" value="GLYCOSYLTRANSFERASE"/>
    <property type="match status" value="1"/>
</dbReference>
<keyword evidence="1" id="KW-1133">Transmembrane helix</keyword>
<evidence type="ECO:0000313" key="3">
    <source>
        <dbReference type="EMBL" id="VVN98320.1"/>
    </source>
</evidence>
<feature type="transmembrane region" description="Helical" evidence="1">
    <location>
        <begin position="98"/>
        <end position="114"/>
    </location>
</feature>
<feature type="domain" description="Glycosyl transferase family 1" evidence="2">
    <location>
        <begin position="206"/>
        <end position="378"/>
    </location>
</feature>